<dbReference type="Proteomes" id="UP000193969">
    <property type="component" value="Unassembled WGS sequence"/>
</dbReference>
<evidence type="ECO:0000256" key="1">
    <source>
        <dbReference type="ARBA" id="ARBA00022598"/>
    </source>
</evidence>
<keyword evidence="3 4" id="KW-0067">ATP-binding</keyword>
<evidence type="ECO:0000256" key="2">
    <source>
        <dbReference type="ARBA" id="ARBA00022741"/>
    </source>
</evidence>
<evidence type="ECO:0000313" key="11">
    <source>
        <dbReference type="Proteomes" id="UP000278252"/>
    </source>
</evidence>
<dbReference type="SUPFAM" id="SSF56059">
    <property type="entry name" value="Glutathione synthetase ATP-binding domain-like"/>
    <property type="match status" value="1"/>
</dbReference>
<dbReference type="GO" id="GO:0016874">
    <property type="term" value="F:ligase activity"/>
    <property type="evidence" value="ECO:0007669"/>
    <property type="project" value="UniProtKB-KW"/>
</dbReference>
<dbReference type="AlphaFoldDB" id="A0A1L9C3N4"/>
<dbReference type="STRING" id="523843.SAMN06264941_1838"/>
<dbReference type="InterPro" id="IPR011761">
    <property type="entry name" value="ATP-grasp"/>
</dbReference>
<dbReference type="EMBL" id="JWTK01000003">
    <property type="protein sequence ID" value="OJH49164.1"/>
    <property type="molecule type" value="Genomic_DNA"/>
</dbReference>
<dbReference type="InterPro" id="IPR016677">
    <property type="entry name" value="UCP016817_carboligase"/>
</dbReference>
<proteinExistence type="predicted"/>
<gene>
    <name evidence="7" type="ORF">EFE41_05735</name>
    <name evidence="6" type="ORF">MPF_1031</name>
    <name evidence="8" type="ORF">SAMN06264941_1838</name>
</gene>
<dbReference type="Proteomes" id="UP000185713">
    <property type="component" value="Unassembled WGS sequence"/>
</dbReference>
<dbReference type="Gene3D" id="3.30.470.20">
    <property type="entry name" value="ATP-grasp fold, B domain"/>
    <property type="match status" value="1"/>
</dbReference>
<name>A0A1L9C3N4_9EURY</name>
<organism evidence="6 9">
    <name type="scientific">Methanohalophilus portucalensis FDF-1</name>
    <dbReference type="NCBI Taxonomy" id="523843"/>
    <lineage>
        <taxon>Archaea</taxon>
        <taxon>Methanobacteriati</taxon>
        <taxon>Methanobacteriota</taxon>
        <taxon>Stenosarchaea group</taxon>
        <taxon>Methanomicrobia</taxon>
        <taxon>Methanosarcinales</taxon>
        <taxon>Methanosarcinaceae</taxon>
        <taxon>Methanohalophilus</taxon>
    </lineage>
</organism>
<evidence type="ECO:0000313" key="6">
    <source>
        <dbReference type="EMBL" id="OJH49164.1"/>
    </source>
</evidence>
<reference evidence="7 11" key="4">
    <citation type="submission" date="2018-10" db="EMBL/GenBank/DDBJ databases">
        <title>Cultivation of a novel Methanohalophilus strain from Kebrit Deep of the Red Sea and a genomic comparison of members of the genus Methanohalophilus.</title>
        <authorList>
            <person name="Guan Y."/>
            <person name="Ngugi D.K."/>
            <person name="Stingl U."/>
        </authorList>
    </citation>
    <scope>NUCLEOTIDE SEQUENCE [LARGE SCALE GENOMIC DNA]</scope>
    <source>
        <strain evidence="7 11">DSM 7471</strain>
    </source>
</reference>
<dbReference type="Proteomes" id="UP000278252">
    <property type="component" value="Unassembled WGS sequence"/>
</dbReference>
<dbReference type="RefSeq" id="WP_072359748.1">
    <property type="nucleotide sequence ID" value="NZ_FXBN01000003.1"/>
</dbReference>
<dbReference type="GO" id="GO:0005524">
    <property type="term" value="F:ATP binding"/>
    <property type="evidence" value="ECO:0007669"/>
    <property type="project" value="UniProtKB-UniRule"/>
</dbReference>
<accession>A0A1L9C3N4</accession>
<dbReference type="OrthoDB" id="11959at2157"/>
<evidence type="ECO:0000256" key="3">
    <source>
        <dbReference type="ARBA" id="ARBA00022840"/>
    </source>
</evidence>
<reference evidence="8" key="2">
    <citation type="submission" date="2017-04" db="EMBL/GenBank/DDBJ databases">
        <authorList>
            <person name="Afonso C.L."/>
            <person name="Miller P.J."/>
            <person name="Scott M.A."/>
            <person name="Spackman E."/>
            <person name="Goraichik I."/>
            <person name="Dimitrov K.M."/>
            <person name="Suarez D.L."/>
            <person name="Swayne D.E."/>
        </authorList>
    </citation>
    <scope>NUCLEOTIDE SEQUENCE [LARGE SCALE GENOMIC DNA]</scope>
    <source>
        <strain evidence="8">FDF-1</strain>
    </source>
</reference>
<dbReference type="GO" id="GO:0005829">
    <property type="term" value="C:cytosol"/>
    <property type="evidence" value="ECO:0007669"/>
    <property type="project" value="TreeGrafter"/>
</dbReference>
<evidence type="ECO:0000313" key="7">
    <source>
        <dbReference type="EMBL" id="RNI11704.1"/>
    </source>
</evidence>
<reference evidence="10" key="3">
    <citation type="submission" date="2017-04" db="EMBL/GenBank/DDBJ databases">
        <authorList>
            <person name="Varghese N."/>
            <person name="Submissions S."/>
        </authorList>
    </citation>
    <scope>NUCLEOTIDE SEQUENCE [LARGE SCALE GENOMIC DNA]</scope>
    <source>
        <strain evidence="10">FDF-1</strain>
    </source>
</reference>
<dbReference type="PANTHER" id="PTHR43055:SF1">
    <property type="entry name" value="FORMATE-DEPENDENT PHOSPHORIBOSYLGLYCINAMIDE FORMYLTRANSFERASE"/>
    <property type="match status" value="1"/>
</dbReference>
<keyword evidence="10" id="KW-1185">Reference proteome</keyword>
<feature type="domain" description="ATP-grasp" evidence="5">
    <location>
        <begin position="109"/>
        <end position="295"/>
    </location>
</feature>
<keyword evidence="2 4" id="KW-0547">Nucleotide-binding</keyword>
<dbReference type="GO" id="GO:0046872">
    <property type="term" value="F:metal ion binding"/>
    <property type="evidence" value="ECO:0007669"/>
    <property type="project" value="InterPro"/>
</dbReference>
<reference evidence="6 9" key="1">
    <citation type="submission" date="2014-12" db="EMBL/GenBank/DDBJ databases">
        <title>The genome sequence of Methanohalophilus portucalensis strain FDF1.</title>
        <authorList>
            <person name="Lai M.-C."/>
            <person name="Lai S.-J."/>
        </authorList>
    </citation>
    <scope>NUCLEOTIDE SEQUENCE [LARGE SCALE GENOMIC DNA]</scope>
    <source>
        <strain evidence="6 9">FDF-1</strain>
    </source>
</reference>
<evidence type="ECO:0000313" key="8">
    <source>
        <dbReference type="EMBL" id="SMH42712.1"/>
    </source>
</evidence>
<dbReference type="PIRSF" id="PIRSF016817">
    <property type="entry name" value="UCP016817_carboligase"/>
    <property type="match status" value="1"/>
</dbReference>
<sequence>MKNILIIGYSSRNIACSARGAGYNVYAIDAFCDRDLEYNTCKCHALMEEDIHEVDREEIVRIMDNFETDFDGVVLGSGFEKLEREIFDCPVLNNSVRQMRTVSDKKLFAEELQKLGIHHPETHVATNPPQINTPMILKPAMGGGGIFNKIVTSAGELEYQIDNLCKAGNFKPDELILQEVIHGTAASVSMISDGNQATTIAVNEQLIGIPWLTNMQFAYCGNITPMQTPHEKEMIEICKKLCKHFELKGSNGMDFIITEKGPVILEINARFQGSLDSVEIATGINLFQAHVDAFKGILPEKPKYQRWGGRTILYASEKPVTVSKQISEAFGKGHFADIPKSGYKAYPDEPVVSILSEGNSRSDVIGHMKEQAKMLHKIV</sequence>
<keyword evidence="1" id="KW-0436">Ligase</keyword>
<protein>
    <submittedName>
        <fullName evidence="7">ATP-grasp domain-containing protein</fullName>
    </submittedName>
</protein>
<dbReference type="PROSITE" id="PS50975">
    <property type="entry name" value="ATP_GRASP"/>
    <property type="match status" value="1"/>
</dbReference>
<dbReference type="EMBL" id="FXBN01000003">
    <property type="protein sequence ID" value="SMH42712.1"/>
    <property type="molecule type" value="Genomic_DNA"/>
</dbReference>
<dbReference type="PANTHER" id="PTHR43055">
    <property type="entry name" value="FORMATE-DEPENDENT PHOSPHORIBOSYLGLYCINAMIDE FORMYLTRANSFERASE"/>
    <property type="match status" value="1"/>
</dbReference>
<evidence type="ECO:0000313" key="9">
    <source>
        <dbReference type="Proteomes" id="UP000185713"/>
    </source>
</evidence>
<dbReference type="EMBL" id="RJJH01000010">
    <property type="protein sequence ID" value="RNI11704.1"/>
    <property type="molecule type" value="Genomic_DNA"/>
</dbReference>
<evidence type="ECO:0000256" key="4">
    <source>
        <dbReference type="PROSITE-ProRule" id="PRU00409"/>
    </source>
</evidence>
<evidence type="ECO:0000313" key="10">
    <source>
        <dbReference type="Proteomes" id="UP000193969"/>
    </source>
</evidence>
<evidence type="ECO:0000259" key="5">
    <source>
        <dbReference type="PROSITE" id="PS50975"/>
    </source>
</evidence>
<dbReference type="InterPro" id="IPR003806">
    <property type="entry name" value="ATP-grasp_PylC-type"/>
</dbReference>
<dbReference type="Pfam" id="PF02655">
    <property type="entry name" value="ATP-grasp_3"/>
    <property type="match status" value="1"/>
</dbReference>